<feature type="transmembrane region" description="Helical" evidence="12">
    <location>
        <begin position="167"/>
        <end position="188"/>
    </location>
</feature>
<dbReference type="PANTHER" id="PTHR43141:SF5">
    <property type="entry name" value="CYTOCHROME BD-I UBIQUINOL OXIDASE SUBUNIT 2"/>
    <property type="match status" value="1"/>
</dbReference>
<evidence type="ECO:0000313" key="13">
    <source>
        <dbReference type="EMBL" id="XBH19428.1"/>
    </source>
</evidence>
<dbReference type="NCBIfam" id="TIGR00203">
    <property type="entry name" value="cydB"/>
    <property type="match status" value="1"/>
</dbReference>
<organism evidence="13">
    <name type="scientific">Telmatobacter sp. DSM 110680</name>
    <dbReference type="NCBI Taxonomy" id="3036704"/>
    <lineage>
        <taxon>Bacteria</taxon>
        <taxon>Pseudomonadati</taxon>
        <taxon>Acidobacteriota</taxon>
        <taxon>Terriglobia</taxon>
        <taxon>Terriglobales</taxon>
        <taxon>Acidobacteriaceae</taxon>
        <taxon>Telmatobacter</taxon>
    </lineage>
</organism>
<accession>A0AAU7DQ94</accession>
<keyword evidence="3" id="KW-0813">Transport</keyword>
<feature type="transmembrane region" description="Helical" evidence="12">
    <location>
        <begin position="6"/>
        <end position="34"/>
    </location>
</feature>
<feature type="transmembrane region" description="Helical" evidence="12">
    <location>
        <begin position="263"/>
        <end position="285"/>
    </location>
</feature>
<dbReference type="AlphaFoldDB" id="A0AAU7DQ94"/>
<feature type="transmembrane region" description="Helical" evidence="12">
    <location>
        <begin position="236"/>
        <end position="256"/>
    </location>
</feature>
<keyword evidence="4" id="KW-1003">Cell membrane</keyword>
<keyword evidence="10" id="KW-0408">Iron</keyword>
<evidence type="ECO:0000256" key="1">
    <source>
        <dbReference type="ARBA" id="ARBA00004651"/>
    </source>
</evidence>
<dbReference type="GO" id="GO:0005886">
    <property type="term" value="C:plasma membrane"/>
    <property type="evidence" value="ECO:0007669"/>
    <property type="project" value="UniProtKB-SubCell"/>
</dbReference>
<dbReference type="GO" id="GO:0016682">
    <property type="term" value="F:oxidoreductase activity, acting on diphenols and related substances as donors, oxygen as acceptor"/>
    <property type="evidence" value="ECO:0007669"/>
    <property type="project" value="TreeGrafter"/>
</dbReference>
<evidence type="ECO:0000256" key="5">
    <source>
        <dbReference type="ARBA" id="ARBA00022617"/>
    </source>
</evidence>
<feature type="transmembrane region" description="Helical" evidence="12">
    <location>
        <begin position="200"/>
        <end position="224"/>
    </location>
</feature>
<comment type="similarity">
    <text evidence="2">Belongs to the cytochrome ubiquinol oxidase subunit 2 family.</text>
</comment>
<dbReference type="GO" id="GO:0009055">
    <property type="term" value="F:electron transfer activity"/>
    <property type="evidence" value="ECO:0007669"/>
    <property type="project" value="TreeGrafter"/>
</dbReference>
<comment type="subcellular location">
    <subcellularLocation>
        <location evidence="1">Cell membrane</location>
        <topology evidence="1">Multi-pass membrane protein</topology>
    </subcellularLocation>
</comment>
<dbReference type="GO" id="GO:0019646">
    <property type="term" value="P:aerobic electron transport chain"/>
    <property type="evidence" value="ECO:0007669"/>
    <property type="project" value="TreeGrafter"/>
</dbReference>
<protein>
    <submittedName>
        <fullName evidence="13">Cytochrome d ubiquinol oxidase subunit II</fullName>
    </submittedName>
</protein>
<proteinExistence type="inferred from homology"/>
<dbReference type="EMBL" id="CP121196">
    <property type="protein sequence ID" value="XBH19428.1"/>
    <property type="molecule type" value="Genomic_DNA"/>
</dbReference>
<evidence type="ECO:0000256" key="4">
    <source>
        <dbReference type="ARBA" id="ARBA00022475"/>
    </source>
</evidence>
<gene>
    <name evidence="13" type="primary">cydB</name>
    <name evidence="13" type="ORF">P8935_08930</name>
</gene>
<sequence length="347" mass="37983">MMGFIWFWLVAVMIVGYVVLDGFDLGVGVLHLFLPRTEAEKIATLHSIGPVWDGNEVWLLAGGGTLYFAFPLLYASAFSGFYLPLMIVLWLLILRGVSLELRNHIDVGVWLALLDGVFGISSALLAVFYGAALANVLRGVPLQADGYFFLPLWTNWQPGVSPGILDWYTVIGGLVALAALTLHGALWLSMKVSGELEKRACKVINPLLGLVVLLTVISLIATIVVRPASLNNYYRYPLTFIVPVGVIACLVGIWWFNKSQRPVRAFLSSGLYLFFMLAGACWGVYPTLLPSSTGAERDITLGRAISGPHTLAVGLAWWTFGMILAVGYVVFVYSRFRGKSDVHSDAH</sequence>
<feature type="transmembrane region" description="Helical" evidence="12">
    <location>
        <begin position="80"/>
        <end position="97"/>
    </location>
</feature>
<evidence type="ECO:0000256" key="6">
    <source>
        <dbReference type="ARBA" id="ARBA00022692"/>
    </source>
</evidence>
<evidence type="ECO:0000256" key="7">
    <source>
        <dbReference type="ARBA" id="ARBA00022723"/>
    </source>
</evidence>
<evidence type="ECO:0000256" key="10">
    <source>
        <dbReference type="ARBA" id="ARBA00023004"/>
    </source>
</evidence>
<dbReference type="Pfam" id="PF02322">
    <property type="entry name" value="Cyt_bd_oxida_II"/>
    <property type="match status" value="1"/>
</dbReference>
<keyword evidence="9 12" id="KW-1133">Transmembrane helix</keyword>
<feature type="transmembrane region" description="Helical" evidence="12">
    <location>
        <begin position="315"/>
        <end position="333"/>
    </location>
</feature>
<dbReference type="GO" id="GO:0046872">
    <property type="term" value="F:metal ion binding"/>
    <property type="evidence" value="ECO:0007669"/>
    <property type="project" value="UniProtKB-KW"/>
</dbReference>
<dbReference type="InterPro" id="IPR003317">
    <property type="entry name" value="Cyt-d_oxidase_su2"/>
</dbReference>
<dbReference type="GO" id="GO:0070069">
    <property type="term" value="C:cytochrome complex"/>
    <property type="evidence" value="ECO:0007669"/>
    <property type="project" value="TreeGrafter"/>
</dbReference>
<dbReference type="RefSeq" id="WP_348264645.1">
    <property type="nucleotide sequence ID" value="NZ_CP121196.1"/>
</dbReference>
<keyword evidence="5" id="KW-0349">Heme</keyword>
<reference evidence="13" key="1">
    <citation type="submission" date="2023-03" db="EMBL/GenBank/DDBJ databases">
        <title>Edaphobacter sp.</title>
        <authorList>
            <person name="Huber K.J."/>
            <person name="Papendorf J."/>
            <person name="Pilke C."/>
            <person name="Bunk B."/>
            <person name="Sproeer C."/>
            <person name="Pester M."/>
        </authorList>
    </citation>
    <scope>NUCLEOTIDE SEQUENCE</scope>
    <source>
        <strain evidence="13">DSM 110680</strain>
    </source>
</reference>
<keyword evidence="11 12" id="KW-0472">Membrane</keyword>
<evidence type="ECO:0000256" key="2">
    <source>
        <dbReference type="ARBA" id="ARBA00007543"/>
    </source>
</evidence>
<keyword evidence="8" id="KW-0249">Electron transport</keyword>
<dbReference type="PANTHER" id="PTHR43141">
    <property type="entry name" value="CYTOCHROME BD2 SUBUNIT II"/>
    <property type="match status" value="1"/>
</dbReference>
<dbReference type="PIRSF" id="PIRSF000267">
    <property type="entry name" value="Cyt_oxidse_sub2"/>
    <property type="match status" value="1"/>
</dbReference>
<evidence type="ECO:0000256" key="11">
    <source>
        <dbReference type="ARBA" id="ARBA00023136"/>
    </source>
</evidence>
<evidence type="ECO:0000256" key="12">
    <source>
        <dbReference type="SAM" id="Phobius"/>
    </source>
</evidence>
<feature type="transmembrane region" description="Helical" evidence="12">
    <location>
        <begin position="109"/>
        <end position="132"/>
    </location>
</feature>
<evidence type="ECO:0000256" key="9">
    <source>
        <dbReference type="ARBA" id="ARBA00022989"/>
    </source>
</evidence>
<evidence type="ECO:0000256" key="8">
    <source>
        <dbReference type="ARBA" id="ARBA00022982"/>
    </source>
</evidence>
<keyword evidence="7" id="KW-0479">Metal-binding</keyword>
<evidence type="ECO:0000256" key="3">
    <source>
        <dbReference type="ARBA" id="ARBA00022448"/>
    </source>
</evidence>
<keyword evidence="6 12" id="KW-0812">Transmembrane</keyword>
<name>A0AAU7DQ94_9BACT</name>